<dbReference type="SUPFAM" id="SSF47598">
    <property type="entry name" value="Ribbon-helix-helix"/>
    <property type="match status" value="1"/>
</dbReference>
<accession>A0A537JY96</accession>
<dbReference type="AlphaFoldDB" id="A0A537JY96"/>
<protein>
    <submittedName>
        <fullName evidence="1">Uncharacterized protein</fullName>
    </submittedName>
</protein>
<dbReference type="EMBL" id="VBAK01000139">
    <property type="protein sequence ID" value="TMI88501.1"/>
    <property type="molecule type" value="Genomic_DNA"/>
</dbReference>
<comment type="caution">
    <text evidence="1">The sequence shown here is derived from an EMBL/GenBank/DDBJ whole genome shotgun (WGS) entry which is preliminary data.</text>
</comment>
<dbReference type="InterPro" id="IPR010985">
    <property type="entry name" value="Ribbon_hlx_hlx"/>
</dbReference>
<name>A0A537JY96_9BACT</name>
<evidence type="ECO:0000313" key="2">
    <source>
        <dbReference type="Proteomes" id="UP000318509"/>
    </source>
</evidence>
<evidence type="ECO:0000313" key="1">
    <source>
        <dbReference type="EMBL" id="TMI88501.1"/>
    </source>
</evidence>
<dbReference type="Proteomes" id="UP000318509">
    <property type="component" value="Unassembled WGS sequence"/>
</dbReference>
<proteinExistence type="predicted"/>
<sequence length="102" mass="11890">MGIHVPKDLHRRFRARLVLEGRLMQDTIREWVDEEVASHRTRPPASGGLRFFKGVDRSTLAALAVPVDQEKIRRLKSKLLLEGRNISQWGTERMEQFLKERA</sequence>
<organism evidence="1 2">
    <name type="scientific">Candidatus Segetimicrobium genomatis</name>
    <dbReference type="NCBI Taxonomy" id="2569760"/>
    <lineage>
        <taxon>Bacteria</taxon>
        <taxon>Bacillati</taxon>
        <taxon>Candidatus Sysuimicrobiota</taxon>
        <taxon>Candidatus Sysuimicrobiia</taxon>
        <taxon>Candidatus Sysuimicrobiales</taxon>
        <taxon>Candidatus Segetimicrobiaceae</taxon>
        <taxon>Candidatus Segetimicrobium</taxon>
    </lineage>
</organism>
<dbReference type="GO" id="GO:0006355">
    <property type="term" value="P:regulation of DNA-templated transcription"/>
    <property type="evidence" value="ECO:0007669"/>
    <property type="project" value="InterPro"/>
</dbReference>
<gene>
    <name evidence="1" type="ORF">E6H00_12575</name>
</gene>
<reference evidence="1 2" key="1">
    <citation type="journal article" date="2019" name="Nat. Microbiol.">
        <title>Mediterranean grassland soil C-N compound turnover is dependent on rainfall and depth, and is mediated by genomically divergent microorganisms.</title>
        <authorList>
            <person name="Diamond S."/>
            <person name="Andeer P.F."/>
            <person name="Li Z."/>
            <person name="Crits-Christoph A."/>
            <person name="Burstein D."/>
            <person name="Anantharaman K."/>
            <person name="Lane K.R."/>
            <person name="Thomas B.C."/>
            <person name="Pan C."/>
            <person name="Northen T.R."/>
            <person name="Banfield J.F."/>
        </authorList>
    </citation>
    <scope>NUCLEOTIDE SEQUENCE [LARGE SCALE GENOMIC DNA]</scope>
    <source>
        <strain evidence="1">NP_3</strain>
    </source>
</reference>